<dbReference type="Gene3D" id="3.40.50.880">
    <property type="match status" value="1"/>
</dbReference>
<dbReference type="PANTHER" id="PTHR43130">
    <property type="entry name" value="ARAC-FAMILY TRANSCRIPTIONAL REGULATOR"/>
    <property type="match status" value="1"/>
</dbReference>
<evidence type="ECO:0000313" key="6">
    <source>
        <dbReference type="Proteomes" id="UP000243904"/>
    </source>
</evidence>
<dbReference type="SUPFAM" id="SSF46689">
    <property type="entry name" value="Homeodomain-like"/>
    <property type="match status" value="1"/>
</dbReference>
<evidence type="ECO:0000259" key="4">
    <source>
        <dbReference type="PROSITE" id="PS01124"/>
    </source>
</evidence>
<dbReference type="Proteomes" id="UP000243904">
    <property type="component" value="Chromosome I"/>
</dbReference>
<keyword evidence="1" id="KW-0805">Transcription regulation</keyword>
<dbReference type="EMBL" id="LT629750">
    <property type="protein sequence ID" value="SDR97595.1"/>
    <property type="molecule type" value="Genomic_DNA"/>
</dbReference>
<dbReference type="Pfam" id="PF01965">
    <property type="entry name" value="DJ-1_PfpI"/>
    <property type="match status" value="1"/>
</dbReference>
<proteinExistence type="predicted"/>
<dbReference type="PROSITE" id="PS00041">
    <property type="entry name" value="HTH_ARAC_FAMILY_1"/>
    <property type="match status" value="1"/>
</dbReference>
<accession>A0A1H1NFK6</accession>
<keyword evidence="2" id="KW-0238">DNA-binding</keyword>
<dbReference type="InterPro" id="IPR052158">
    <property type="entry name" value="INH-QAR"/>
</dbReference>
<dbReference type="PRINTS" id="PR00032">
    <property type="entry name" value="HTHARAC"/>
</dbReference>
<dbReference type="InterPro" id="IPR029062">
    <property type="entry name" value="Class_I_gatase-like"/>
</dbReference>
<evidence type="ECO:0000256" key="1">
    <source>
        <dbReference type="ARBA" id="ARBA00023015"/>
    </source>
</evidence>
<dbReference type="Gene3D" id="1.10.10.60">
    <property type="entry name" value="Homeodomain-like"/>
    <property type="match status" value="1"/>
</dbReference>
<dbReference type="GO" id="GO:0043565">
    <property type="term" value="F:sequence-specific DNA binding"/>
    <property type="evidence" value="ECO:0007669"/>
    <property type="project" value="InterPro"/>
</dbReference>
<evidence type="ECO:0000256" key="3">
    <source>
        <dbReference type="ARBA" id="ARBA00023163"/>
    </source>
</evidence>
<gene>
    <name evidence="5" type="ORF">SAMN05444158_0603</name>
</gene>
<dbReference type="RefSeq" id="WP_146686256.1">
    <property type="nucleotide sequence ID" value="NZ_LT629750.1"/>
</dbReference>
<evidence type="ECO:0000313" key="5">
    <source>
        <dbReference type="EMBL" id="SDR97595.1"/>
    </source>
</evidence>
<dbReference type="InterPro" id="IPR018060">
    <property type="entry name" value="HTH_AraC"/>
</dbReference>
<dbReference type="SUPFAM" id="SSF52317">
    <property type="entry name" value="Class I glutamine amidotransferase-like"/>
    <property type="match status" value="1"/>
</dbReference>
<dbReference type="InterPro" id="IPR002818">
    <property type="entry name" value="DJ-1/PfpI"/>
</dbReference>
<sequence>MAKASESRTIGLLLINDFALMSYASIVEPFRAANTLTGQPLYRWVHISTDGKPVRASNGAMILADQSVSQPLQCEMLFVFAAGDPTAFQEARTFAWLRRQALKNTVLVGVSGGPFLLARAGLLEGHSVTIHWDHRPTFVEMFPTLHVESSLYVIDRRRVTCAGGIAGLDLAIELIEREQGNALANKVSEWFIRAEPRPANEPQRLSLRERYGVSDDRVLKVLARMEATVEEPISRVKLAKIAGVSVRSLERLFIKHSARTLNEAYLQIRLNQAHQLVHKTNMTMTNIALACGFQSSSHFSRAFKDRFGSAPSRARGA</sequence>
<name>A0A1H1NFK6_9BRAD</name>
<dbReference type="InterPro" id="IPR020449">
    <property type="entry name" value="Tscrpt_reg_AraC-type_HTH"/>
</dbReference>
<dbReference type="GO" id="GO:0003700">
    <property type="term" value="F:DNA-binding transcription factor activity"/>
    <property type="evidence" value="ECO:0007669"/>
    <property type="project" value="InterPro"/>
</dbReference>
<organism evidence="5 6">
    <name type="scientific">Bradyrhizobium canariense</name>
    <dbReference type="NCBI Taxonomy" id="255045"/>
    <lineage>
        <taxon>Bacteria</taxon>
        <taxon>Pseudomonadati</taxon>
        <taxon>Pseudomonadota</taxon>
        <taxon>Alphaproteobacteria</taxon>
        <taxon>Hyphomicrobiales</taxon>
        <taxon>Nitrobacteraceae</taxon>
        <taxon>Bradyrhizobium</taxon>
    </lineage>
</organism>
<dbReference type="InterPro" id="IPR009057">
    <property type="entry name" value="Homeodomain-like_sf"/>
</dbReference>
<dbReference type="AlphaFoldDB" id="A0A1H1NFK6"/>
<reference evidence="6" key="1">
    <citation type="submission" date="2016-10" db="EMBL/GenBank/DDBJ databases">
        <authorList>
            <person name="Varghese N."/>
            <person name="Submissions S."/>
        </authorList>
    </citation>
    <scope>NUCLEOTIDE SEQUENCE [LARGE SCALE GENOMIC DNA]</scope>
    <source>
        <strain evidence="6">GAS369</strain>
    </source>
</reference>
<evidence type="ECO:0000256" key="2">
    <source>
        <dbReference type="ARBA" id="ARBA00023125"/>
    </source>
</evidence>
<dbReference type="SMART" id="SM00342">
    <property type="entry name" value="HTH_ARAC"/>
    <property type="match status" value="1"/>
</dbReference>
<keyword evidence="3" id="KW-0804">Transcription</keyword>
<protein>
    <submittedName>
        <fullName evidence="5">Transcriptional regulator, AraC family with amidase-like domain</fullName>
    </submittedName>
</protein>
<dbReference type="PANTHER" id="PTHR43130:SF3">
    <property type="entry name" value="HTH-TYPE TRANSCRIPTIONAL REGULATOR RV1931C"/>
    <property type="match status" value="1"/>
</dbReference>
<dbReference type="Pfam" id="PF12833">
    <property type="entry name" value="HTH_18"/>
    <property type="match status" value="1"/>
</dbReference>
<keyword evidence="6" id="KW-1185">Reference proteome</keyword>
<feature type="domain" description="HTH araC/xylS-type" evidence="4">
    <location>
        <begin position="219"/>
        <end position="317"/>
    </location>
</feature>
<dbReference type="InterPro" id="IPR018062">
    <property type="entry name" value="HTH_AraC-typ_CS"/>
</dbReference>
<dbReference type="PROSITE" id="PS01124">
    <property type="entry name" value="HTH_ARAC_FAMILY_2"/>
    <property type="match status" value="1"/>
</dbReference>
<dbReference type="CDD" id="cd03136">
    <property type="entry name" value="GATase1_AraC_ArgR_like"/>
    <property type="match status" value="1"/>
</dbReference>